<dbReference type="InterPro" id="IPR023387">
    <property type="entry name" value="DUF1653-like_dom"/>
</dbReference>
<accession>A0AA91DFZ8</accession>
<reference evidence="2 3" key="1">
    <citation type="submission" date="2016-03" db="EMBL/GenBank/DDBJ databases">
        <authorList>
            <person name="Heylen K."/>
            <person name="De Vos P."/>
            <person name="Vekeman B."/>
        </authorList>
    </citation>
    <scope>NUCLEOTIDE SEQUENCE [LARGE SCALE GENOMIC DNA]</scope>
    <source>
        <strain evidence="2 3">R-49807</strain>
    </source>
</reference>
<name>A0AA91DFZ8_9GAMM</name>
<keyword evidence="3" id="KW-1185">Reference proteome</keyword>
<organism evidence="2 3">
    <name type="scientific">Methylomonas koyamae</name>
    <dbReference type="NCBI Taxonomy" id="702114"/>
    <lineage>
        <taxon>Bacteria</taxon>
        <taxon>Pseudomonadati</taxon>
        <taxon>Pseudomonadota</taxon>
        <taxon>Gammaproteobacteria</taxon>
        <taxon>Methylococcales</taxon>
        <taxon>Methylococcaceae</taxon>
        <taxon>Methylomonas</taxon>
    </lineage>
</organism>
<dbReference type="AlphaFoldDB" id="A0AA91DFZ8"/>
<proteinExistence type="predicted"/>
<dbReference type="EMBL" id="LUUL01000041">
    <property type="protein sequence ID" value="OAI29441.1"/>
    <property type="molecule type" value="Genomic_DNA"/>
</dbReference>
<gene>
    <name evidence="2" type="ORF">A1356_23195</name>
</gene>
<dbReference type="Proteomes" id="UP000077734">
    <property type="component" value="Unassembled WGS sequence"/>
</dbReference>
<sequence>MTQIKKGRYKHFKGAEYEVIDIAKHSETLEEYVVYRSLYGEHDLWIRPISMFLDTKEVNGESVPRFVLIEENYTD</sequence>
<dbReference type="Pfam" id="PF07866">
    <property type="entry name" value="DUF1653"/>
    <property type="match status" value="1"/>
</dbReference>
<evidence type="ECO:0000313" key="3">
    <source>
        <dbReference type="Proteomes" id="UP000077734"/>
    </source>
</evidence>
<dbReference type="InterPro" id="IPR037135">
    <property type="entry name" value="DUF1653-like_dom_sf"/>
</dbReference>
<dbReference type="RefSeq" id="WP_064024744.1">
    <property type="nucleotide sequence ID" value="NZ_LUUL01000041.1"/>
</dbReference>
<feature type="domain" description="DUF1653" evidence="1">
    <location>
        <begin position="7"/>
        <end position="66"/>
    </location>
</feature>
<comment type="caution">
    <text evidence="2">The sequence shown here is derived from an EMBL/GenBank/DDBJ whole genome shotgun (WGS) entry which is preliminary data.</text>
</comment>
<dbReference type="Gene3D" id="2.30.30.320">
    <property type="entry name" value="DUF1653-like domain"/>
    <property type="match status" value="1"/>
</dbReference>
<protein>
    <recommendedName>
        <fullName evidence="1">DUF1653 domain-containing protein</fullName>
    </recommendedName>
</protein>
<evidence type="ECO:0000313" key="2">
    <source>
        <dbReference type="EMBL" id="OAI29441.1"/>
    </source>
</evidence>
<evidence type="ECO:0000259" key="1">
    <source>
        <dbReference type="Pfam" id="PF07866"/>
    </source>
</evidence>